<dbReference type="EMBL" id="JAYMYS010000002">
    <property type="protein sequence ID" value="KAK7404472.1"/>
    <property type="molecule type" value="Genomic_DNA"/>
</dbReference>
<dbReference type="SUPFAM" id="SSF101936">
    <property type="entry name" value="DNA-binding pseudobarrel domain"/>
    <property type="match status" value="3"/>
</dbReference>
<dbReference type="Gene3D" id="2.40.330.10">
    <property type="entry name" value="DNA-binding pseudobarrel domain"/>
    <property type="match status" value="4"/>
</dbReference>
<proteinExistence type="predicted"/>
<feature type="domain" description="TF-B3" evidence="7">
    <location>
        <begin position="12"/>
        <end position="105"/>
    </location>
</feature>
<evidence type="ECO:0000256" key="5">
    <source>
        <dbReference type="ARBA" id="ARBA00023242"/>
    </source>
</evidence>
<evidence type="ECO:0000256" key="4">
    <source>
        <dbReference type="ARBA" id="ARBA00023163"/>
    </source>
</evidence>
<dbReference type="GO" id="GO:0005634">
    <property type="term" value="C:nucleus"/>
    <property type="evidence" value="ECO:0007669"/>
    <property type="project" value="UniProtKB-SubCell"/>
</dbReference>
<comment type="subcellular location">
    <subcellularLocation>
        <location evidence="1">Nucleus</location>
    </subcellularLocation>
</comment>
<keyword evidence="9" id="KW-1185">Reference proteome</keyword>
<dbReference type="PANTHER" id="PTHR31920">
    <property type="entry name" value="B3 DOMAIN-CONTAINING"/>
    <property type="match status" value="1"/>
</dbReference>
<accession>A0AAN9T0L6</accession>
<evidence type="ECO:0000256" key="3">
    <source>
        <dbReference type="ARBA" id="ARBA00023125"/>
    </source>
</evidence>
<dbReference type="InterPro" id="IPR015300">
    <property type="entry name" value="DNA-bd_pseudobarrel_sf"/>
</dbReference>
<keyword evidence="4" id="KW-0804">Transcription</keyword>
<dbReference type="PROSITE" id="PS50863">
    <property type="entry name" value="B3"/>
    <property type="match status" value="2"/>
</dbReference>
<protein>
    <recommendedName>
        <fullName evidence="7">TF-B3 domain-containing protein</fullName>
    </recommendedName>
</protein>
<dbReference type="SMART" id="SM01019">
    <property type="entry name" value="B3"/>
    <property type="match status" value="2"/>
</dbReference>
<reference evidence="8 9" key="1">
    <citation type="submission" date="2024-01" db="EMBL/GenBank/DDBJ databases">
        <title>The genomes of 5 underutilized Papilionoideae crops provide insights into root nodulation and disease resistanc.</title>
        <authorList>
            <person name="Jiang F."/>
        </authorList>
    </citation>
    <scope>NUCLEOTIDE SEQUENCE [LARGE SCALE GENOMIC DNA]</scope>
    <source>
        <strain evidence="8">DUOXIRENSHENG_FW03</strain>
        <tissue evidence="8">Leaves</tissue>
    </source>
</reference>
<dbReference type="Pfam" id="PF02362">
    <property type="entry name" value="B3"/>
    <property type="match status" value="2"/>
</dbReference>
<evidence type="ECO:0000313" key="9">
    <source>
        <dbReference type="Proteomes" id="UP001386955"/>
    </source>
</evidence>
<dbReference type="Proteomes" id="UP001386955">
    <property type="component" value="Unassembled WGS sequence"/>
</dbReference>
<evidence type="ECO:0000256" key="2">
    <source>
        <dbReference type="ARBA" id="ARBA00023015"/>
    </source>
</evidence>
<gene>
    <name evidence="8" type="ORF">VNO78_05390</name>
</gene>
<name>A0AAN9T0L6_PSOTE</name>
<evidence type="ECO:0000256" key="1">
    <source>
        <dbReference type="ARBA" id="ARBA00004123"/>
    </source>
</evidence>
<feature type="compositionally biased region" description="Acidic residues" evidence="6">
    <location>
        <begin position="433"/>
        <end position="467"/>
    </location>
</feature>
<dbReference type="PANTHER" id="PTHR31920:SF135">
    <property type="entry name" value="B3 DOMAIN-CONTAINING PROTEIN OS03G0621600-RELATED"/>
    <property type="match status" value="1"/>
</dbReference>
<comment type="caution">
    <text evidence="8">The sequence shown here is derived from an EMBL/GenBank/DDBJ whole genome shotgun (WGS) entry which is preliminary data.</text>
</comment>
<feature type="domain" description="TF-B3" evidence="7">
    <location>
        <begin position="307"/>
        <end position="402"/>
    </location>
</feature>
<dbReference type="InterPro" id="IPR003340">
    <property type="entry name" value="B3_DNA-bd"/>
</dbReference>
<evidence type="ECO:0000256" key="6">
    <source>
        <dbReference type="SAM" id="MobiDB-lite"/>
    </source>
</evidence>
<keyword evidence="2" id="KW-0805">Transcription regulation</keyword>
<dbReference type="CDD" id="cd10017">
    <property type="entry name" value="B3_DNA"/>
    <property type="match status" value="2"/>
</dbReference>
<sequence>MEMCQMDYNQDNPVFFTLIKNKNTRLLKVPKKFLKQLNEDLSDNVIFIGPFGDQWQVTILKKEKDVYMQNGWLQFLKDNLVDFDEMLFFTYYGGNCFHVQIFGTNGLDRLYLKETTQEENLTLSIVKSKKSTQRISSKLFLNKSRSCPGDQRFRNKGSLSKDFPNSSIKIECSEAFKLAESFTSCNPHWKRLMTRCNVDHPYVLPIATEFAKYIPEAVKQICLWNFKGNFWEVTVHNFRKKSKSLSSSQLTSDDMLGSTPLPNVTFSHHSRHRLRPLASPSPTTLLHHLHSGCLMLWNSLMTTGKYPDFFKVYLPEQHSERMLIPNALVKLSESQGMIPEDVILRNASGGVWHIKTRYIGDKLYLDDGWKAFQEENYLGKADFLVFKHERSNEFKVIILELSTQCEKTLVKMEEENEEDQAPAQQVQEAKMMEEEDEGAEDCDIESEKDTDEDDYHTEMEKEVEEEHDTAPAGHTSQSCGKACKREIASSSNPKAKDPLEGHEFDPEIYIQPENQFFKAKLYKNRPNELVRNLMFFLLHISGYAIQNFSLTFAEKVTLICCQCYQLQDTQRHQLRDYHRNLAQQAPIRKKYLEVTGKVCSWQDGRICIKGWADFSRRNKIKKSDVCFCEVTLGEDQVARTLHVHVVGARRE</sequence>
<evidence type="ECO:0000313" key="8">
    <source>
        <dbReference type="EMBL" id="KAK7404472.1"/>
    </source>
</evidence>
<keyword evidence="3" id="KW-0238">DNA-binding</keyword>
<keyword evidence="5" id="KW-0539">Nucleus</keyword>
<dbReference type="InterPro" id="IPR050655">
    <property type="entry name" value="Plant_B3_domain"/>
</dbReference>
<dbReference type="GO" id="GO:0003677">
    <property type="term" value="F:DNA binding"/>
    <property type="evidence" value="ECO:0007669"/>
    <property type="project" value="UniProtKB-KW"/>
</dbReference>
<organism evidence="8 9">
    <name type="scientific">Psophocarpus tetragonolobus</name>
    <name type="common">Winged bean</name>
    <name type="synonym">Dolichos tetragonolobus</name>
    <dbReference type="NCBI Taxonomy" id="3891"/>
    <lineage>
        <taxon>Eukaryota</taxon>
        <taxon>Viridiplantae</taxon>
        <taxon>Streptophyta</taxon>
        <taxon>Embryophyta</taxon>
        <taxon>Tracheophyta</taxon>
        <taxon>Spermatophyta</taxon>
        <taxon>Magnoliopsida</taxon>
        <taxon>eudicotyledons</taxon>
        <taxon>Gunneridae</taxon>
        <taxon>Pentapetalae</taxon>
        <taxon>rosids</taxon>
        <taxon>fabids</taxon>
        <taxon>Fabales</taxon>
        <taxon>Fabaceae</taxon>
        <taxon>Papilionoideae</taxon>
        <taxon>50 kb inversion clade</taxon>
        <taxon>NPAAA clade</taxon>
        <taxon>indigoferoid/millettioid clade</taxon>
        <taxon>Phaseoleae</taxon>
        <taxon>Psophocarpus</taxon>
    </lineage>
</organism>
<feature type="region of interest" description="Disordered" evidence="6">
    <location>
        <begin position="412"/>
        <end position="483"/>
    </location>
</feature>
<evidence type="ECO:0000259" key="7">
    <source>
        <dbReference type="PROSITE" id="PS50863"/>
    </source>
</evidence>
<dbReference type="AlphaFoldDB" id="A0AAN9T0L6"/>